<dbReference type="AlphaFoldDB" id="A0AAD4YNZ5"/>
<comment type="caution">
    <text evidence="2">The sequence shown here is derived from an EMBL/GenBank/DDBJ whole genome shotgun (WGS) entry which is preliminary data.</text>
</comment>
<dbReference type="EMBL" id="JAJFAZ020000008">
    <property type="protein sequence ID" value="KAI5316206.1"/>
    <property type="molecule type" value="Genomic_DNA"/>
</dbReference>
<name>A0AAD4YNZ5_PRUDU</name>
<evidence type="ECO:0000256" key="1">
    <source>
        <dbReference type="SAM" id="MobiDB-lite"/>
    </source>
</evidence>
<evidence type="ECO:0000313" key="3">
    <source>
        <dbReference type="Proteomes" id="UP001054821"/>
    </source>
</evidence>
<dbReference type="PANTHER" id="PTHR48475:SF1">
    <property type="entry name" value="RNASE H TYPE-1 DOMAIN-CONTAINING PROTEIN"/>
    <property type="match status" value="1"/>
</dbReference>
<dbReference type="PANTHER" id="PTHR48475">
    <property type="entry name" value="RIBONUCLEASE H"/>
    <property type="match status" value="1"/>
</dbReference>
<dbReference type="GO" id="GO:0003676">
    <property type="term" value="F:nucleic acid binding"/>
    <property type="evidence" value="ECO:0007669"/>
    <property type="project" value="InterPro"/>
</dbReference>
<dbReference type="Gene3D" id="3.30.420.10">
    <property type="entry name" value="Ribonuclease H-like superfamily/Ribonuclease H"/>
    <property type="match status" value="1"/>
</dbReference>
<feature type="region of interest" description="Disordered" evidence="1">
    <location>
        <begin position="1"/>
        <end position="25"/>
    </location>
</feature>
<reference evidence="2 3" key="1">
    <citation type="journal article" date="2022" name="G3 (Bethesda)">
        <title>Whole-genome sequence and methylome profiling of the almond [Prunus dulcis (Mill.) D.A. Webb] cultivar 'Nonpareil'.</title>
        <authorList>
            <person name="D'Amico-Willman K.M."/>
            <person name="Ouma W.Z."/>
            <person name="Meulia T."/>
            <person name="Sideli G.M."/>
            <person name="Gradziel T.M."/>
            <person name="Fresnedo-Ramirez J."/>
        </authorList>
    </citation>
    <scope>NUCLEOTIDE SEQUENCE [LARGE SCALE GENOMIC DNA]</scope>
    <source>
        <strain evidence="2">Clone GOH B32 T37-40</strain>
    </source>
</reference>
<dbReference type="SUPFAM" id="SSF53098">
    <property type="entry name" value="Ribonuclease H-like"/>
    <property type="match status" value="1"/>
</dbReference>
<gene>
    <name evidence="2" type="ORF">L3X38_045382</name>
</gene>
<organism evidence="2 3">
    <name type="scientific">Prunus dulcis</name>
    <name type="common">Almond</name>
    <name type="synonym">Amygdalus dulcis</name>
    <dbReference type="NCBI Taxonomy" id="3755"/>
    <lineage>
        <taxon>Eukaryota</taxon>
        <taxon>Viridiplantae</taxon>
        <taxon>Streptophyta</taxon>
        <taxon>Embryophyta</taxon>
        <taxon>Tracheophyta</taxon>
        <taxon>Spermatophyta</taxon>
        <taxon>Magnoliopsida</taxon>
        <taxon>eudicotyledons</taxon>
        <taxon>Gunneridae</taxon>
        <taxon>Pentapetalae</taxon>
        <taxon>rosids</taxon>
        <taxon>fabids</taxon>
        <taxon>Rosales</taxon>
        <taxon>Rosaceae</taxon>
        <taxon>Amygdaloideae</taxon>
        <taxon>Amygdaleae</taxon>
        <taxon>Prunus</taxon>
    </lineage>
</organism>
<accession>A0AAD4YNZ5</accession>
<dbReference type="Proteomes" id="UP001054821">
    <property type="component" value="Chromosome 8"/>
</dbReference>
<proteinExistence type="predicted"/>
<keyword evidence="3" id="KW-1185">Reference proteome</keyword>
<protein>
    <recommendedName>
        <fullName evidence="4">Integrase catalytic domain-containing protein</fullName>
    </recommendedName>
</protein>
<evidence type="ECO:0008006" key="4">
    <source>
        <dbReference type="Google" id="ProtNLM"/>
    </source>
</evidence>
<evidence type="ECO:0000313" key="2">
    <source>
        <dbReference type="EMBL" id="KAI5316206.1"/>
    </source>
</evidence>
<dbReference type="InterPro" id="IPR012337">
    <property type="entry name" value="RNaseH-like_sf"/>
</dbReference>
<sequence>MAENNNNNDALEGPQNDEDNYSVHNDENPLVRTLRDYLRPARTSPIPPHWTSQEKKKFVVEVRKFFWDDPYLFKYCLDQTNGQAELANRKIKQILEKTVNPTRKDWSLRLTDALWAYRTAYKSPLGTLRKLQVNELEEVRNDAYENSRIYKERSKVFHEKNILRKNFEPSQLVLLYDSRLHLFPGKLKTKWTGPFIVKRVSPYATVEVEDPKNGNIFKVNGQRLKPYLGRCVPEDEIVSLNEPVYQD</sequence>
<dbReference type="InterPro" id="IPR036397">
    <property type="entry name" value="RNaseH_sf"/>
</dbReference>